<dbReference type="Proteomes" id="UP000018439">
    <property type="component" value="Chromosome"/>
</dbReference>
<dbReference type="eggNOG" id="COG2182">
    <property type="taxonomic scope" value="Bacteria"/>
</dbReference>
<dbReference type="STRING" id="679937.Bcop_2204"/>
<keyword evidence="2" id="KW-1185">Reference proteome</keyword>
<name>F3ZTY4_9BACE</name>
<keyword evidence="1" id="KW-0808">Transferase</keyword>
<accession>F3ZTY4</accession>
<organism evidence="1 2">
    <name type="scientific">Bacteroides coprosuis DSM 18011</name>
    <dbReference type="NCBI Taxonomy" id="679937"/>
    <lineage>
        <taxon>Bacteria</taxon>
        <taxon>Pseudomonadati</taxon>
        <taxon>Bacteroidota</taxon>
        <taxon>Bacteroidia</taxon>
        <taxon>Bacteroidales</taxon>
        <taxon>Bacteroidaceae</taxon>
        <taxon>Bacteroides</taxon>
    </lineage>
</organism>
<evidence type="ECO:0000313" key="2">
    <source>
        <dbReference type="Proteomes" id="UP000018439"/>
    </source>
</evidence>
<dbReference type="EMBL" id="CM001167">
    <property type="protein sequence ID" value="EGJ72368.1"/>
    <property type="molecule type" value="Genomic_DNA"/>
</dbReference>
<gene>
    <name evidence="1" type="ORF">Bcop_2204</name>
</gene>
<proteinExistence type="predicted"/>
<dbReference type="InterPro" id="IPR029465">
    <property type="entry name" value="ATPgrasp_TupA"/>
</dbReference>
<dbReference type="HOGENOM" id="CLU_056705_0_0_10"/>
<protein>
    <submittedName>
        <fullName evidence="1">Glycosyltransferase</fullName>
    </submittedName>
</protein>
<dbReference type="Pfam" id="PF14305">
    <property type="entry name" value="ATPgrasp_TupA"/>
    <property type="match status" value="1"/>
</dbReference>
<reference evidence="1 2" key="1">
    <citation type="journal article" date="2011" name="Stand. Genomic Sci.">
        <title>Non-contiguous finished genome sequence of Bacteroides coprosuis type strain (PC139).</title>
        <authorList>
            <person name="Land M."/>
            <person name="Held B."/>
            <person name="Gronow S."/>
            <person name="Abt B."/>
            <person name="Lucas S."/>
            <person name="Del Rio T.G."/>
            <person name="Nolan M."/>
            <person name="Tice H."/>
            <person name="Cheng J.F."/>
            <person name="Pitluck S."/>
            <person name="Liolios K."/>
            <person name="Pagani I."/>
            <person name="Ivanova N."/>
            <person name="Mavromatis K."/>
            <person name="Mikhailova N."/>
            <person name="Pati A."/>
            <person name="Tapia R."/>
            <person name="Han C."/>
            <person name="Goodwin L."/>
            <person name="Chen A."/>
            <person name="Palaniappan K."/>
            <person name="Hauser L."/>
            <person name="Brambilla E.M."/>
            <person name="Rohde M."/>
            <person name="Goker M."/>
            <person name="Detter J.C."/>
            <person name="Woyke T."/>
            <person name="Bristow J."/>
            <person name="Eisen J.A."/>
            <person name="Markowitz V."/>
            <person name="Hugenholtz P."/>
            <person name="Kyrpides N.C."/>
            <person name="Klenk H.P."/>
            <person name="Lapidus A."/>
        </authorList>
    </citation>
    <scope>NUCLEOTIDE SEQUENCE [LARGE SCALE GENOMIC DNA]</scope>
    <source>
        <strain evidence="1 2">DSM 18011</strain>
    </source>
</reference>
<evidence type="ECO:0000313" key="1">
    <source>
        <dbReference type="EMBL" id="EGJ72368.1"/>
    </source>
</evidence>
<dbReference type="AlphaFoldDB" id="F3ZTY4"/>
<dbReference type="GO" id="GO:0016740">
    <property type="term" value="F:transferase activity"/>
    <property type="evidence" value="ECO:0007669"/>
    <property type="project" value="UniProtKB-KW"/>
</dbReference>
<sequence length="305" mass="36535">MSKVKGFRKLYLGILKKMKFLPPHKCVKYYYEYYTSQKYNDKNPIRFNEKIHWYKTHYHPAILNQLVDKYAVREYVKEKIGEQYLNACLGIYEDINDIDFDALPDQFVIKGVHGYGFNLIVSDKSKLNVRKAKLKLYKWKRRNQYYRGGLEWAYKDVKPRFLVDKFMAEAARGSLTDYKFYCFNGKPKFLEVHLDRREDHKSGFFDLDFKLLPFRDVDESMWIQSPITKPTNFDEMVHLAEVLADRFPFVRVDFYSINGKTIFGEMTFYPGDGRYEFIPDEYNYKLGEMFVLPKLPKGETEITEY</sequence>